<dbReference type="InterPro" id="IPR015797">
    <property type="entry name" value="NUDIX_hydrolase-like_dom_sf"/>
</dbReference>
<proteinExistence type="predicted"/>
<protein>
    <submittedName>
        <fullName evidence="6">NUDIX/MutT family protein</fullName>
    </submittedName>
</protein>
<dbReference type="InterPro" id="IPR000086">
    <property type="entry name" value="NUDIX_hydrolase_dom"/>
</dbReference>
<dbReference type="CDD" id="cd04666">
    <property type="entry name" value="NUDIX_DIPP2_like_Nudt4"/>
    <property type="match status" value="1"/>
</dbReference>
<dbReference type="GO" id="GO:0016462">
    <property type="term" value="F:pyrophosphatase activity"/>
    <property type="evidence" value="ECO:0007669"/>
    <property type="project" value="InterPro"/>
</dbReference>
<evidence type="ECO:0000256" key="1">
    <source>
        <dbReference type="ARBA" id="ARBA00001946"/>
    </source>
</evidence>
<evidence type="ECO:0000313" key="6">
    <source>
        <dbReference type="EMBL" id="ABB28800.1"/>
    </source>
</evidence>
<dbReference type="AlphaFoldDB" id="Q3AQC5"/>
<dbReference type="InterPro" id="IPR047198">
    <property type="entry name" value="DDP-like_NUDIX"/>
</dbReference>
<name>Q3AQC5_CHLCH</name>
<dbReference type="GO" id="GO:0046872">
    <property type="term" value="F:metal ion binding"/>
    <property type="evidence" value="ECO:0007669"/>
    <property type="project" value="UniProtKB-KW"/>
</dbReference>
<keyword evidence="3" id="KW-0378">Hydrolase</keyword>
<dbReference type="SUPFAM" id="SSF55811">
    <property type="entry name" value="Nudix"/>
    <property type="match status" value="1"/>
</dbReference>
<dbReference type="PANTHER" id="PTHR12629:SF0">
    <property type="entry name" value="DIPHOSPHOINOSITOL-POLYPHOSPHATE DIPHOSPHATASE"/>
    <property type="match status" value="1"/>
</dbReference>
<accession>Q3AQC5</accession>
<reference evidence="6" key="1">
    <citation type="submission" date="2005-08" db="EMBL/GenBank/DDBJ databases">
        <title>Complete sequence of Chlorobium chlorochromatii CaD3.</title>
        <authorList>
            <person name="Copeland A."/>
            <person name="Lucas S."/>
            <person name="Lapidus A."/>
            <person name="Barry K."/>
            <person name="Detter J.C."/>
            <person name="Glavina T."/>
            <person name="Hammon N."/>
            <person name="Israni S."/>
            <person name="Pitluck S."/>
            <person name="Bryant D."/>
            <person name="Schmutz J."/>
            <person name="Larimer F."/>
            <person name="Land M."/>
            <person name="Kyrpides N."/>
            <person name="Ivanova N."/>
            <person name="Richardson P."/>
        </authorList>
    </citation>
    <scope>NUCLEOTIDE SEQUENCE [LARGE SCALE GENOMIC DNA]</scope>
    <source>
        <strain evidence="6">CaD3</strain>
    </source>
</reference>
<keyword evidence="2" id="KW-0479">Metal-binding</keyword>
<dbReference type="GO" id="GO:0005737">
    <property type="term" value="C:cytoplasm"/>
    <property type="evidence" value="ECO:0007669"/>
    <property type="project" value="TreeGrafter"/>
</dbReference>
<organism evidence="6">
    <name type="scientific">Chlorobium chlorochromatii (strain CaD3)</name>
    <dbReference type="NCBI Taxonomy" id="340177"/>
    <lineage>
        <taxon>Bacteria</taxon>
        <taxon>Pseudomonadati</taxon>
        <taxon>Chlorobiota</taxon>
        <taxon>Chlorobiia</taxon>
        <taxon>Chlorobiales</taxon>
        <taxon>Chlorobiaceae</taxon>
        <taxon>Chlorobium/Pelodictyon group</taxon>
        <taxon>Chlorobium</taxon>
    </lineage>
</organism>
<dbReference type="Gene3D" id="3.90.79.10">
    <property type="entry name" value="Nucleoside Triphosphate Pyrophosphohydrolase"/>
    <property type="match status" value="1"/>
</dbReference>
<gene>
    <name evidence="6" type="ordered locus">Cag_1545</name>
</gene>
<evidence type="ECO:0000259" key="5">
    <source>
        <dbReference type="PROSITE" id="PS51462"/>
    </source>
</evidence>
<evidence type="ECO:0000256" key="4">
    <source>
        <dbReference type="ARBA" id="ARBA00022842"/>
    </source>
</evidence>
<dbReference type="eggNOG" id="COG1051">
    <property type="taxonomic scope" value="Bacteria"/>
</dbReference>
<dbReference type="KEGG" id="cch:Cag_1545"/>
<evidence type="ECO:0000256" key="3">
    <source>
        <dbReference type="ARBA" id="ARBA00022801"/>
    </source>
</evidence>
<dbReference type="Pfam" id="PF00293">
    <property type="entry name" value="NUDIX"/>
    <property type="match status" value="1"/>
</dbReference>
<dbReference type="STRING" id="340177.Cag_1545"/>
<dbReference type="HOGENOM" id="CLU_037162_8_1_10"/>
<comment type="cofactor">
    <cofactor evidence="1">
        <name>Mg(2+)</name>
        <dbReference type="ChEBI" id="CHEBI:18420"/>
    </cofactor>
</comment>
<feature type="domain" description="Nudix hydrolase" evidence="5">
    <location>
        <begin position="8"/>
        <end position="130"/>
    </location>
</feature>
<sequence>MASRFRGVFKQSGVIPLFDDKVVLITARKSDRWIIPKGYIELGMSAADSAAKEALEEAGLVGKVGEHPIGKYRYNKSGRHFVVLLYPFFVETMLDVWDEVHERERCVVSPDVAATMVAHSDVGRLIRSYCASLDDDEAVLVPPHVASAITG</sequence>
<dbReference type="EMBL" id="CP000108">
    <property type="protein sequence ID" value="ABB28800.1"/>
    <property type="molecule type" value="Genomic_DNA"/>
</dbReference>
<keyword evidence="4" id="KW-0460">Magnesium</keyword>
<evidence type="ECO:0000256" key="2">
    <source>
        <dbReference type="ARBA" id="ARBA00022723"/>
    </source>
</evidence>
<dbReference type="PROSITE" id="PS51462">
    <property type="entry name" value="NUDIX"/>
    <property type="match status" value="1"/>
</dbReference>
<dbReference type="PANTHER" id="PTHR12629">
    <property type="entry name" value="DIPHOSPHOINOSITOL POLYPHOSPHATE PHOSPHOHYDROLASE"/>
    <property type="match status" value="1"/>
</dbReference>
<dbReference type="OrthoDB" id="9810154at2"/>